<protein>
    <submittedName>
        <fullName evidence="2">Uncharacterized protein</fullName>
    </submittedName>
</protein>
<dbReference type="AlphaFoldDB" id="A0A562TPK9"/>
<reference evidence="2 3" key="1">
    <citation type="submission" date="2019-07" db="EMBL/GenBank/DDBJ databases">
        <title>Genomic Encyclopedia of Archaeal and Bacterial Type Strains, Phase II (KMG-II): from individual species to whole genera.</title>
        <authorList>
            <person name="Goeker M."/>
        </authorList>
    </citation>
    <scope>NUCLEOTIDE SEQUENCE [LARGE SCALE GENOMIC DNA]</scope>
    <source>
        <strain evidence="2 3">ATCC BAA-1854</strain>
    </source>
</reference>
<dbReference type="Proteomes" id="UP000317010">
    <property type="component" value="Unassembled WGS sequence"/>
</dbReference>
<evidence type="ECO:0000313" key="3">
    <source>
        <dbReference type="Proteomes" id="UP000317010"/>
    </source>
</evidence>
<evidence type="ECO:0000313" key="2">
    <source>
        <dbReference type="EMBL" id="TWI94760.1"/>
    </source>
</evidence>
<sequence>MHSPEFKGNPSNVGSPNNKSHSLVYSDIDDLGVRVNLADYPRNNYEDSKCVIDQSAIDKDLEELRQRLNDTEYHKLWNFAN</sequence>
<gene>
    <name evidence="2" type="ORF">JN11_04541</name>
</gene>
<organism evidence="2 3">
    <name type="scientific">Mucilaginibacter frigoritolerans</name>
    <dbReference type="NCBI Taxonomy" id="652788"/>
    <lineage>
        <taxon>Bacteria</taxon>
        <taxon>Pseudomonadati</taxon>
        <taxon>Bacteroidota</taxon>
        <taxon>Sphingobacteriia</taxon>
        <taxon>Sphingobacteriales</taxon>
        <taxon>Sphingobacteriaceae</taxon>
        <taxon>Mucilaginibacter</taxon>
    </lineage>
</organism>
<dbReference type="EMBL" id="VLLI01000018">
    <property type="protein sequence ID" value="TWI94760.1"/>
    <property type="molecule type" value="Genomic_DNA"/>
</dbReference>
<accession>A0A562TPK9</accession>
<proteinExistence type="predicted"/>
<comment type="caution">
    <text evidence="2">The sequence shown here is derived from an EMBL/GenBank/DDBJ whole genome shotgun (WGS) entry which is preliminary data.</text>
</comment>
<feature type="region of interest" description="Disordered" evidence="1">
    <location>
        <begin position="1"/>
        <end position="21"/>
    </location>
</feature>
<feature type="compositionally biased region" description="Polar residues" evidence="1">
    <location>
        <begin position="9"/>
        <end position="21"/>
    </location>
</feature>
<evidence type="ECO:0000256" key="1">
    <source>
        <dbReference type="SAM" id="MobiDB-lite"/>
    </source>
</evidence>
<keyword evidence="3" id="KW-1185">Reference proteome</keyword>
<name>A0A562TPK9_9SPHI</name>